<keyword evidence="5" id="KW-0433">Leucine-rich repeat</keyword>
<dbReference type="GO" id="GO:0005654">
    <property type="term" value="C:nucleoplasm"/>
    <property type="evidence" value="ECO:0007669"/>
    <property type="project" value="UniProtKB-SubCell"/>
</dbReference>
<dbReference type="Gene3D" id="1.25.40.10">
    <property type="entry name" value="Tetratricopeptide repeat domain"/>
    <property type="match status" value="3"/>
</dbReference>
<dbReference type="GO" id="GO:0006281">
    <property type="term" value="P:DNA repair"/>
    <property type="evidence" value="ECO:0007669"/>
    <property type="project" value="UniProtKB-KW"/>
</dbReference>
<comment type="subcellular location">
    <subcellularLocation>
        <location evidence="1">Chromosome</location>
    </subcellularLocation>
    <subcellularLocation>
        <location evidence="2">Nucleus</location>
        <location evidence="2">Nucleoplasm</location>
    </subcellularLocation>
</comment>
<dbReference type="InterPro" id="IPR044227">
    <property type="entry name" value="TONSOKU"/>
</dbReference>
<gene>
    <name evidence="16" type="ORF">MANES_12G152000v8</name>
</gene>
<dbReference type="InterPro" id="IPR032675">
    <property type="entry name" value="LRR_dom_sf"/>
</dbReference>
<dbReference type="Proteomes" id="UP000091857">
    <property type="component" value="Chromosome 12"/>
</dbReference>
<dbReference type="GO" id="GO:0005634">
    <property type="term" value="C:nucleus"/>
    <property type="evidence" value="ECO:0000318"/>
    <property type="project" value="GO_Central"/>
</dbReference>
<evidence type="ECO:0000256" key="1">
    <source>
        <dbReference type="ARBA" id="ARBA00004286"/>
    </source>
</evidence>
<evidence type="ECO:0000256" key="13">
    <source>
        <dbReference type="PROSITE-ProRule" id="PRU00339"/>
    </source>
</evidence>
<evidence type="ECO:0000256" key="9">
    <source>
        <dbReference type="ARBA" id="ARBA00022853"/>
    </source>
</evidence>
<keyword evidence="10" id="KW-0234">DNA repair</keyword>
<dbReference type="AlphaFoldDB" id="A0A2C9UWE4"/>
<feature type="compositionally biased region" description="Low complexity" evidence="15">
    <location>
        <begin position="524"/>
        <end position="537"/>
    </location>
</feature>
<evidence type="ECO:0000256" key="6">
    <source>
        <dbReference type="ARBA" id="ARBA00022737"/>
    </source>
</evidence>
<dbReference type="GO" id="GO:0040029">
    <property type="term" value="P:epigenetic regulation of gene expression"/>
    <property type="evidence" value="ECO:0007669"/>
    <property type="project" value="InterPro"/>
</dbReference>
<dbReference type="GO" id="GO:0009933">
    <property type="term" value="P:meristem structural organization"/>
    <property type="evidence" value="ECO:0000318"/>
    <property type="project" value="GO_Central"/>
</dbReference>
<dbReference type="Pfam" id="PF13424">
    <property type="entry name" value="TPR_12"/>
    <property type="match status" value="1"/>
</dbReference>
<protein>
    <recommendedName>
        <fullName evidence="12">Protein TONSOKU</fullName>
    </recommendedName>
</protein>
<evidence type="ECO:0000256" key="7">
    <source>
        <dbReference type="ARBA" id="ARBA00022763"/>
    </source>
</evidence>
<keyword evidence="6" id="KW-0677">Repeat</keyword>
<organism evidence="16 17">
    <name type="scientific">Manihot esculenta</name>
    <name type="common">Cassava</name>
    <name type="synonym">Jatropha manihot</name>
    <dbReference type="NCBI Taxonomy" id="3983"/>
    <lineage>
        <taxon>Eukaryota</taxon>
        <taxon>Viridiplantae</taxon>
        <taxon>Streptophyta</taxon>
        <taxon>Embryophyta</taxon>
        <taxon>Tracheophyta</taxon>
        <taxon>Spermatophyta</taxon>
        <taxon>Magnoliopsida</taxon>
        <taxon>eudicotyledons</taxon>
        <taxon>Gunneridae</taxon>
        <taxon>Pentapetalae</taxon>
        <taxon>rosids</taxon>
        <taxon>fabids</taxon>
        <taxon>Malpighiales</taxon>
        <taxon>Euphorbiaceae</taxon>
        <taxon>Crotonoideae</taxon>
        <taxon>Manihoteae</taxon>
        <taxon>Manihot</taxon>
    </lineage>
</organism>
<dbReference type="OrthoDB" id="626167at2759"/>
<evidence type="ECO:0000313" key="17">
    <source>
        <dbReference type="Proteomes" id="UP000091857"/>
    </source>
</evidence>
<proteinExistence type="inferred from homology"/>
<feature type="coiled-coil region" evidence="14">
    <location>
        <begin position="298"/>
        <end position="328"/>
    </location>
</feature>
<dbReference type="PROSITE" id="PS50293">
    <property type="entry name" value="TPR_REGION"/>
    <property type="match status" value="1"/>
</dbReference>
<dbReference type="PANTHER" id="PTHR47684:SF1">
    <property type="entry name" value="PROTEIN TONSOKU"/>
    <property type="match status" value="1"/>
</dbReference>
<name>A0A2C9UWE4_MANES</name>
<keyword evidence="7" id="KW-0227">DNA damage</keyword>
<dbReference type="FunFam" id="3.80.10.10:FF:000500">
    <property type="entry name" value="Protein TONSOKU"/>
    <property type="match status" value="1"/>
</dbReference>
<dbReference type="SUPFAM" id="SSF52047">
    <property type="entry name" value="RNI-like"/>
    <property type="match status" value="1"/>
</dbReference>
<accession>A0A2C9UWE4</accession>
<dbReference type="SUPFAM" id="SSF48452">
    <property type="entry name" value="TPR-like"/>
    <property type="match status" value="3"/>
</dbReference>
<keyword evidence="8 13" id="KW-0802">TPR repeat</keyword>
<dbReference type="GO" id="GO:0072423">
    <property type="term" value="P:response to DNA damage checkpoint signaling"/>
    <property type="evidence" value="ECO:0007669"/>
    <property type="project" value="InterPro"/>
</dbReference>
<reference evidence="17" key="1">
    <citation type="journal article" date="2016" name="Nat. Biotechnol.">
        <title>Sequencing wild and cultivated cassava and related species reveals extensive interspecific hybridization and genetic diversity.</title>
        <authorList>
            <person name="Bredeson J.V."/>
            <person name="Lyons J.B."/>
            <person name="Prochnik S.E."/>
            <person name="Wu G.A."/>
            <person name="Ha C.M."/>
            <person name="Edsinger-Gonzales E."/>
            <person name="Grimwood J."/>
            <person name="Schmutz J."/>
            <person name="Rabbi I.Y."/>
            <person name="Egesi C."/>
            <person name="Nauluvula P."/>
            <person name="Lebot V."/>
            <person name="Ndunguru J."/>
            <person name="Mkamilo G."/>
            <person name="Bart R.S."/>
            <person name="Setter T.L."/>
            <person name="Gleadow R.M."/>
            <person name="Kulakow P."/>
            <person name="Ferguson M.E."/>
            <person name="Rounsley S."/>
            <person name="Rokhsar D.S."/>
        </authorList>
    </citation>
    <scope>NUCLEOTIDE SEQUENCE [LARGE SCALE GENOMIC DNA]</scope>
    <source>
        <strain evidence="17">cv. AM560-2</strain>
    </source>
</reference>
<dbReference type="InterPro" id="IPR019734">
    <property type="entry name" value="TPR_rpt"/>
</dbReference>
<dbReference type="GO" id="GO:0005694">
    <property type="term" value="C:chromosome"/>
    <property type="evidence" value="ECO:0007669"/>
    <property type="project" value="UniProtKB-SubCell"/>
</dbReference>
<dbReference type="Gene3D" id="3.80.10.10">
    <property type="entry name" value="Ribonuclease Inhibitor"/>
    <property type="match status" value="1"/>
</dbReference>
<dbReference type="SMART" id="SM00028">
    <property type="entry name" value="TPR"/>
    <property type="match status" value="7"/>
</dbReference>
<comment type="similarity">
    <text evidence="3">Belongs to the Tonsoku family.</text>
</comment>
<feature type="region of interest" description="Disordered" evidence="15">
    <location>
        <begin position="593"/>
        <end position="612"/>
    </location>
</feature>
<comment type="caution">
    <text evidence="16">The sequence shown here is derived from an EMBL/GenBank/DDBJ whole genome shotgun (WGS) entry which is preliminary data.</text>
</comment>
<evidence type="ECO:0000256" key="2">
    <source>
        <dbReference type="ARBA" id="ARBA00004642"/>
    </source>
</evidence>
<feature type="repeat" description="TPR" evidence="13">
    <location>
        <begin position="248"/>
        <end position="281"/>
    </location>
</feature>
<keyword evidence="17" id="KW-1185">Reference proteome</keyword>
<evidence type="ECO:0000256" key="5">
    <source>
        <dbReference type="ARBA" id="ARBA00022614"/>
    </source>
</evidence>
<evidence type="ECO:0000256" key="12">
    <source>
        <dbReference type="ARBA" id="ARBA00069409"/>
    </source>
</evidence>
<keyword evidence="4" id="KW-0158">Chromosome</keyword>
<keyword evidence="11" id="KW-0539">Nucleus</keyword>
<dbReference type="STRING" id="3983.A0A2C9UWE4"/>
<dbReference type="PANTHER" id="PTHR47684">
    <property type="entry name" value="PROTEIN TONSOKU"/>
    <property type="match status" value="1"/>
</dbReference>
<evidence type="ECO:0000256" key="8">
    <source>
        <dbReference type="ARBA" id="ARBA00022803"/>
    </source>
</evidence>
<dbReference type="PROSITE" id="PS50005">
    <property type="entry name" value="TPR"/>
    <property type="match status" value="1"/>
</dbReference>
<evidence type="ECO:0000313" key="16">
    <source>
        <dbReference type="EMBL" id="OAY36052.1"/>
    </source>
</evidence>
<evidence type="ECO:0000256" key="10">
    <source>
        <dbReference type="ARBA" id="ARBA00023204"/>
    </source>
</evidence>
<dbReference type="Gramene" id="Manes.12G152000.1.v8.1">
    <property type="protein sequence ID" value="Manes.12G152000.1.v8.1.CDS"/>
    <property type="gene ID" value="Manes.12G152000.v8.1"/>
</dbReference>
<dbReference type="FunFam" id="1.25.40.10:FF:000961">
    <property type="entry name" value="Protein TONSOKU"/>
    <property type="match status" value="1"/>
</dbReference>
<sequence>MAKDDGQLIAARRAYRSAKEVGHRQEEARWANLIGNILKNRGEYVEALKWFRIDYDISVKYLPEKHLLPTCQSLGEIHLRLHQLKDALNYQQMHLKLAKDSNDIIEQQRASTQLGRTYHEKFLKHDNDHDSVKNAKKYFKSAMKLAQTLKVNPPTDKSSFLKEYIDAHNNIGMLEMDLDNLKSAKNILTNGLRICDEEEVNENDDARSRLHHNLGNVYMELREWDNAREHIEKDILICKRIGHCQGEAKGYVNLGELHYRIQKYDEAIRCYRRALVLAKSMEDENVLVEQIHQNIATVKEAVKVMEELKKDEQNLKKLTRNAVNAMGRPCERKFLLQQNELLDRLIEKSSMIFAWNAHCNYAKLKKRIAKQLCDKEKLGDSYLVLGESYRKLRNFSKAIKSVTKSWKTYNSIGNLEGEALAKISIGDILDCDGDFTGALNAFEESYRIAVEANLPSLQLSALENMHYSHMIRFDNVEESSKLQREISHLKQSKRRELERQNLARDCCSETDTDGDVSDIRDNASHSPQTSKSSSAQSKLLADNCNTFDEPAEDSPKCLSKTSSQQTIIGRKRRVILSDDEDSCYRRFHRCPAEDVTTDDGSKKENNVANSTSKSQDLLKVASECAISSCNPVNIEESTCSYKSPSTKKQCITFRINNILINVGGSYLVVDDLSIESLKVELACSYYLQLPIERRSKGLLPIVQHMTCAGKVLESSEAFKTLENDQGNILIEVAVNGWVPKRLMKLYIDFCEELSEAPNMKLLKKLYISEVEDEIIASECELQDISITPLLNALNMHKTVAMLDLSHNLLGNGTMEKLQQFFTSGQKYGDLTLDLHCNRFGPTALFQICECPVLFARLEVLNISGNRLTDACGSYLSTILENCRALYSLNIERCSITSRTIQKVTDALNSGSILSQLSIGYNNPLSGNAIVNLLTKLAALKCFAELNLNGLKISRAVIDSLGQLATKSSLSRLMLGCTAIGTDGAIQLTESLFNSSQESVKLDLSYCGLRAAYIHRLNIDDTLISGIHELNLEGNPILQECSSAIASLLMNPRCGLKVLVLNKCQLGLTGVLQVIKALTENDQLEELYLADNTNLQKKCILQDDSASKGSTDILQPNLNVSEPSAMMRVSTEAGTDQQVLCAVNTDSNQLEVADSEDNLVSGEAGGEFDDSCTSSCKKNSSSECQSIQELSKAISMAKQLQLLDLSNNGFSCEAAQVLYTAWSCRLGTGLAWRHIKDQIIHFSMETNKCCRVKPCCRRD</sequence>
<evidence type="ECO:0000256" key="15">
    <source>
        <dbReference type="SAM" id="MobiDB-lite"/>
    </source>
</evidence>
<evidence type="ECO:0000256" key="3">
    <source>
        <dbReference type="ARBA" id="ARBA00010999"/>
    </source>
</evidence>
<dbReference type="GO" id="GO:0042393">
    <property type="term" value="F:histone binding"/>
    <property type="evidence" value="ECO:0007669"/>
    <property type="project" value="UniProtKB-ARBA"/>
</dbReference>
<dbReference type="SMART" id="SM00368">
    <property type="entry name" value="LRR_RI"/>
    <property type="match status" value="6"/>
</dbReference>
<dbReference type="InterPro" id="IPR011990">
    <property type="entry name" value="TPR-like_helical_dom_sf"/>
</dbReference>
<evidence type="ECO:0000256" key="4">
    <source>
        <dbReference type="ARBA" id="ARBA00022454"/>
    </source>
</evidence>
<keyword evidence="14" id="KW-0175">Coiled coil</keyword>
<feature type="region of interest" description="Disordered" evidence="15">
    <location>
        <begin position="507"/>
        <end position="537"/>
    </location>
</feature>
<evidence type="ECO:0000256" key="14">
    <source>
        <dbReference type="SAM" id="Coils"/>
    </source>
</evidence>
<keyword evidence="9" id="KW-0156">Chromatin regulator</keyword>
<dbReference type="EMBL" id="CM004398">
    <property type="protein sequence ID" value="OAY36052.1"/>
    <property type="molecule type" value="Genomic_DNA"/>
</dbReference>
<evidence type="ECO:0000256" key="11">
    <source>
        <dbReference type="ARBA" id="ARBA00023242"/>
    </source>
</evidence>